<protein>
    <recommendedName>
        <fullName evidence="4">Gram-negative bacterial tonB protein</fullName>
    </recommendedName>
</protein>
<reference evidence="2" key="1">
    <citation type="submission" date="2020-10" db="EMBL/GenBank/DDBJ databases">
        <authorList>
            <person name="Gilroy R."/>
        </authorList>
    </citation>
    <scope>NUCLEOTIDE SEQUENCE</scope>
    <source>
        <strain evidence="2">CHK152-2994</strain>
    </source>
</reference>
<evidence type="ECO:0000256" key="1">
    <source>
        <dbReference type="SAM" id="Phobius"/>
    </source>
</evidence>
<dbReference type="SUPFAM" id="SSF74653">
    <property type="entry name" value="TolA/TonB C-terminal domain"/>
    <property type="match status" value="1"/>
</dbReference>
<feature type="transmembrane region" description="Helical" evidence="1">
    <location>
        <begin position="57"/>
        <end position="77"/>
    </location>
</feature>
<name>A0A9D1K3E8_9BACT</name>
<dbReference type="EMBL" id="DVJO01000078">
    <property type="protein sequence ID" value="HIS82672.1"/>
    <property type="molecule type" value="Genomic_DNA"/>
</dbReference>
<dbReference type="Proteomes" id="UP000824139">
    <property type="component" value="Unassembled WGS sequence"/>
</dbReference>
<keyword evidence="1" id="KW-0472">Membrane</keyword>
<reference evidence="2" key="2">
    <citation type="journal article" date="2021" name="PeerJ">
        <title>Extensive microbial diversity within the chicken gut microbiome revealed by metagenomics and culture.</title>
        <authorList>
            <person name="Gilroy R."/>
            <person name="Ravi A."/>
            <person name="Getino M."/>
            <person name="Pursley I."/>
            <person name="Horton D.L."/>
            <person name="Alikhan N.F."/>
            <person name="Baker D."/>
            <person name="Gharbi K."/>
            <person name="Hall N."/>
            <person name="Watson M."/>
            <person name="Adriaenssens E.M."/>
            <person name="Foster-Nyarko E."/>
            <person name="Jarju S."/>
            <person name="Secka A."/>
            <person name="Antonio M."/>
            <person name="Oren A."/>
            <person name="Chaudhuri R.R."/>
            <person name="La Ragione R."/>
            <person name="Hildebrand F."/>
            <person name="Pallen M.J."/>
        </authorList>
    </citation>
    <scope>NUCLEOTIDE SEQUENCE</scope>
    <source>
        <strain evidence="2">CHK152-2994</strain>
    </source>
</reference>
<keyword evidence="1" id="KW-1133">Transmembrane helix</keyword>
<sequence>MFKCSECKRLYKERVDYCDCGNNEFEEVQDTPQPSQKAAPANSPAAPELAPILPVNLISIIVFSACCIFSLCFVLFLGPEPKKREKAPNTTEKVVVKDIPSIDKIWDDTPAYKVPADANVGWQSYEPGLINALLAKFSLAKYDGDGTCDIEFVLDRHGNLKKKKLYQNSANKPLLAAAKKMLSSVRSYNPPPKDYDGSPLVFEFYEVDDTYSLRAKK</sequence>
<evidence type="ECO:0008006" key="4">
    <source>
        <dbReference type="Google" id="ProtNLM"/>
    </source>
</evidence>
<gene>
    <name evidence="2" type="ORF">IAD41_03600</name>
</gene>
<comment type="caution">
    <text evidence="2">The sequence shown here is derived from an EMBL/GenBank/DDBJ whole genome shotgun (WGS) entry which is preliminary data.</text>
</comment>
<evidence type="ECO:0000313" key="3">
    <source>
        <dbReference type="Proteomes" id="UP000824139"/>
    </source>
</evidence>
<proteinExistence type="predicted"/>
<keyword evidence="1" id="KW-0812">Transmembrane</keyword>
<accession>A0A9D1K3E8</accession>
<dbReference type="AlphaFoldDB" id="A0A9D1K3E8"/>
<evidence type="ECO:0000313" key="2">
    <source>
        <dbReference type="EMBL" id="HIS82672.1"/>
    </source>
</evidence>
<organism evidence="2 3">
    <name type="scientific">Candidatus Scatenecus faecavium</name>
    <dbReference type="NCBI Taxonomy" id="2840915"/>
    <lineage>
        <taxon>Bacteria</taxon>
        <taxon>Candidatus Scatenecus</taxon>
    </lineage>
</organism>